<evidence type="ECO:0000313" key="3">
    <source>
        <dbReference type="Proteomes" id="UP000460549"/>
    </source>
</evidence>
<reference evidence="2 3" key="1">
    <citation type="submission" date="2019-08" db="EMBL/GenBank/DDBJ databases">
        <title>In-depth cultivation of the pig gut microbiome towards novel bacterial diversity and tailored functional studies.</title>
        <authorList>
            <person name="Wylensek D."/>
            <person name="Hitch T.C.A."/>
            <person name="Clavel T."/>
        </authorList>
    </citation>
    <scope>NUCLEOTIDE SEQUENCE [LARGE SCALE GENOMIC DNA]</scope>
    <source>
        <strain evidence="2 3">NM-380-WT-3C1</strain>
    </source>
</reference>
<proteinExistence type="predicted"/>
<dbReference type="Proteomes" id="UP000460549">
    <property type="component" value="Unassembled WGS sequence"/>
</dbReference>
<dbReference type="EMBL" id="VUNN01000011">
    <property type="protein sequence ID" value="MSU06449.1"/>
    <property type="molecule type" value="Genomic_DNA"/>
</dbReference>
<name>A0A7X2PCP9_9SPIO</name>
<protein>
    <recommendedName>
        <fullName evidence="4">Lipoprotein</fullName>
    </recommendedName>
</protein>
<sequence length="305" mass="34026">MKKLIYFLLIIFLLSSCELSNVYQKLGIAQKESLKITPAVTKAEIEEGKTDIVRGMLGNDLFIQCNVSVPQDFSGYILRSQTKEELEALTIMINAKCYTEEEIDAFLSEKLSDKESILALKGMAAILRDSKDKIVSSIKALLPIASLDSELSDSEKKLREQYNKLVESINTLLDEAAEKLFNPIINMLNSESLTNGDLIRCQLTVNLIDGLISSINDICVYVVKQTSSISFENIDISNITTAQLDQMVAEIERELEETAKVSISVLLRHLLSPIACLDRITFNNEDEVGLPSFDTIYTLLSEVNV</sequence>
<dbReference type="PROSITE" id="PS51257">
    <property type="entry name" value="PROKAR_LIPOPROTEIN"/>
    <property type="match status" value="1"/>
</dbReference>
<dbReference type="RefSeq" id="WP_154425419.1">
    <property type="nucleotide sequence ID" value="NZ_VUNN01000011.1"/>
</dbReference>
<dbReference type="AlphaFoldDB" id="A0A7X2PCP9"/>
<accession>A0A7X2PCP9</accession>
<gene>
    <name evidence="2" type="ORF">FYJ80_06590</name>
</gene>
<evidence type="ECO:0008006" key="4">
    <source>
        <dbReference type="Google" id="ProtNLM"/>
    </source>
</evidence>
<organism evidence="2 3">
    <name type="scientific">Bullifex porci</name>
    <dbReference type="NCBI Taxonomy" id="2606638"/>
    <lineage>
        <taxon>Bacteria</taxon>
        <taxon>Pseudomonadati</taxon>
        <taxon>Spirochaetota</taxon>
        <taxon>Spirochaetia</taxon>
        <taxon>Spirochaetales</taxon>
        <taxon>Spirochaetaceae</taxon>
        <taxon>Bullifex</taxon>
    </lineage>
</organism>
<comment type="caution">
    <text evidence="2">The sequence shown here is derived from an EMBL/GenBank/DDBJ whole genome shotgun (WGS) entry which is preliminary data.</text>
</comment>
<feature type="coiled-coil region" evidence="1">
    <location>
        <begin position="144"/>
        <end position="179"/>
    </location>
</feature>
<evidence type="ECO:0000313" key="2">
    <source>
        <dbReference type="EMBL" id="MSU06449.1"/>
    </source>
</evidence>
<keyword evidence="3" id="KW-1185">Reference proteome</keyword>
<evidence type="ECO:0000256" key="1">
    <source>
        <dbReference type="SAM" id="Coils"/>
    </source>
</evidence>
<keyword evidence="1" id="KW-0175">Coiled coil</keyword>